<gene>
    <name evidence="2" type="ORF">GSCOC_T00012610001</name>
</gene>
<dbReference type="InterPro" id="IPR021899">
    <property type="entry name" value="DUF3511"/>
</dbReference>
<dbReference type="STRING" id="49390.A0A068VII0"/>
<dbReference type="PhylomeDB" id="A0A068VII0"/>
<dbReference type="OrthoDB" id="660385at2759"/>
<feature type="region of interest" description="Disordered" evidence="1">
    <location>
        <begin position="1"/>
        <end position="20"/>
    </location>
</feature>
<dbReference type="FunCoup" id="A0A068VII0">
    <property type="interactions" value="5"/>
</dbReference>
<evidence type="ECO:0008006" key="4">
    <source>
        <dbReference type="Google" id="ProtNLM"/>
    </source>
</evidence>
<dbReference type="AlphaFoldDB" id="A0A068VII0"/>
<feature type="region of interest" description="Disordered" evidence="1">
    <location>
        <begin position="29"/>
        <end position="57"/>
    </location>
</feature>
<dbReference type="Pfam" id="PF12023">
    <property type="entry name" value="DUF3511"/>
    <property type="match status" value="1"/>
</dbReference>
<proteinExistence type="predicted"/>
<reference evidence="3" key="1">
    <citation type="journal article" date="2014" name="Science">
        <title>The coffee genome provides insight into the convergent evolution of caffeine biosynthesis.</title>
        <authorList>
            <person name="Denoeud F."/>
            <person name="Carretero-Paulet L."/>
            <person name="Dereeper A."/>
            <person name="Droc G."/>
            <person name="Guyot R."/>
            <person name="Pietrella M."/>
            <person name="Zheng C."/>
            <person name="Alberti A."/>
            <person name="Anthony F."/>
            <person name="Aprea G."/>
            <person name="Aury J.M."/>
            <person name="Bento P."/>
            <person name="Bernard M."/>
            <person name="Bocs S."/>
            <person name="Campa C."/>
            <person name="Cenci A."/>
            <person name="Combes M.C."/>
            <person name="Crouzillat D."/>
            <person name="Da Silva C."/>
            <person name="Daddiego L."/>
            <person name="De Bellis F."/>
            <person name="Dussert S."/>
            <person name="Garsmeur O."/>
            <person name="Gayraud T."/>
            <person name="Guignon V."/>
            <person name="Jahn K."/>
            <person name="Jamilloux V."/>
            <person name="Joet T."/>
            <person name="Labadie K."/>
            <person name="Lan T."/>
            <person name="Leclercq J."/>
            <person name="Lepelley M."/>
            <person name="Leroy T."/>
            <person name="Li L.T."/>
            <person name="Librado P."/>
            <person name="Lopez L."/>
            <person name="Munoz A."/>
            <person name="Noel B."/>
            <person name="Pallavicini A."/>
            <person name="Perrotta G."/>
            <person name="Poncet V."/>
            <person name="Pot D."/>
            <person name="Priyono X."/>
            <person name="Rigoreau M."/>
            <person name="Rouard M."/>
            <person name="Rozas J."/>
            <person name="Tranchant-Dubreuil C."/>
            <person name="VanBuren R."/>
            <person name="Zhang Q."/>
            <person name="Andrade A.C."/>
            <person name="Argout X."/>
            <person name="Bertrand B."/>
            <person name="de Kochko A."/>
            <person name="Graziosi G."/>
            <person name="Henry R.J."/>
            <person name="Jayarama X."/>
            <person name="Ming R."/>
            <person name="Nagai C."/>
            <person name="Rounsley S."/>
            <person name="Sankoff D."/>
            <person name="Giuliano G."/>
            <person name="Albert V.A."/>
            <person name="Wincker P."/>
            <person name="Lashermes P."/>
        </authorList>
    </citation>
    <scope>NUCLEOTIDE SEQUENCE [LARGE SCALE GENOMIC DNA]</scope>
    <source>
        <strain evidence="3">cv. DH200-94</strain>
    </source>
</reference>
<feature type="compositionally biased region" description="Basic and acidic residues" evidence="1">
    <location>
        <begin position="36"/>
        <end position="57"/>
    </location>
</feature>
<name>A0A068VII0_COFCA</name>
<sequence>MGEHRPSFGGRGGSERRVEIVSGRGFNQEGVYAMSRPHDHYREAESKPPRGFGDAEMKRRKRIAKYKVYSLEGRVKASIKDGLRWLKNKCSEIIHGY</sequence>
<dbReference type="EMBL" id="HG740236">
    <property type="protein sequence ID" value="CDP20384.1"/>
    <property type="molecule type" value="Genomic_DNA"/>
</dbReference>
<dbReference type="InParanoid" id="A0A068VII0"/>
<keyword evidence="3" id="KW-1185">Reference proteome</keyword>
<dbReference type="PANTHER" id="PTHR33193">
    <property type="entry name" value="DOMAIN PROTEIN, PUTATIVE (DUF3511)-RELATED"/>
    <property type="match status" value="1"/>
</dbReference>
<evidence type="ECO:0000256" key="1">
    <source>
        <dbReference type="SAM" id="MobiDB-lite"/>
    </source>
</evidence>
<dbReference type="PANTHER" id="PTHR33193:SF13">
    <property type="entry name" value="EXPRESSED PROTEIN"/>
    <property type="match status" value="1"/>
</dbReference>
<organism evidence="2 3">
    <name type="scientific">Coffea canephora</name>
    <name type="common">Robusta coffee</name>
    <dbReference type="NCBI Taxonomy" id="49390"/>
    <lineage>
        <taxon>Eukaryota</taxon>
        <taxon>Viridiplantae</taxon>
        <taxon>Streptophyta</taxon>
        <taxon>Embryophyta</taxon>
        <taxon>Tracheophyta</taxon>
        <taxon>Spermatophyta</taxon>
        <taxon>Magnoliopsida</taxon>
        <taxon>eudicotyledons</taxon>
        <taxon>Gunneridae</taxon>
        <taxon>Pentapetalae</taxon>
        <taxon>asterids</taxon>
        <taxon>lamiids</taxon>
        <taxon>Gentianales</taxon>
        <taxon>Rubiaceae</taxon>
        <taxon>Ixoroideae</taxon>
        <taxon>Gardenieae complex</taxon>
        <taxon>Bertiereae - Coffeeae clade</taxon>
        <taxon>Coffeeae</taxon>
        <taxon>Coffea</taxon>
    </lineage>
</organism>
<dbReference type="OMA" id="NICSHFV"/>
<protein>
    <recommendedName>
        <fullName evidence="4">DUF3511 domain-containing protein</fullName>
    </recommendedName>
</protein>
<dbReference type="Gramene" id="CDP20384">
    <property type="protein sequence ID" value="CDP20384"/>
    <property type="gene ID" value="GSCOC_T00012610001"/>
</dbReference>
<accession>A0A068VII0</accession>
<dbReference type="Proteomes" id="UP000295252">
    <property type="component" value="Chromosome X"/>
</dbReference>
<evidence type="ECO:0000313" key="3">
    <source>
        <dbReference type="Proteomes" id="UP000295252"/>
    </source>
</evidence>
<evidence type="ECO:0000313" key="2">
    <source>
        <dbReference type="EMBL" id="CDP20384.1"/>
    </source>
</evidence>